<dbReference type="PANTHER" id="PTHR42964:SF1">
    <property type="entry name" value="POLYKETIDE BIOSYNTHESIS ENOYL-COA HYDRATASE PKSH-RELATED"/>
    <property type="match status" value="1"/>
</dbReference>
<dbReference type="InterPro" id="IPR029045">
    <property type="entry name" value="ClpP/crotonase-like_dom_sf"/>
</dbReference>
<dbReference type="SUPFAM" id="SSF52096">
    <property type="entry name" value="ClpP/crotonase"/>
    <property type="match status" value="1"/>
</dbReference>
<reference evidence="2" key="1">
    <citation type="submission" date="2020-11" db="EMBL/GenBank/DDBJ databases">
        <title>Agrobacterium vitis strain K377 genome.</title>
        <authorList>
            <person name="Xi H."/>
        </authorList>
    </citation>
    <scope>NUCLEOTIDE SEQUENCE</scope>
    <source>
        <strain evidence="2">K377</strain>
        <plasmid evidence="2">unnamed3</plasmid>
    </source>
</reference>
<dbReference type="InterPro" id="IPR001753">
    <property type="entry name" value="Enoyl-CoA_hydra/iso"/>
</dbReference>
<dbReference type="EMBL" id="JACXXJ020000004">
    <property type="protein sequence ID" value="MBF2714380.1"/>
    <property type="molecule type" value="Genomic_DNA"/>
</dbReference>
<proteinExistence type="inferred from homology"/>
<dbReference type="AlphaFoldDB" id="A0AAE2UU47"/>
<dbReference type="GO" id="GO:0003824">
    <property type="term" value="F:catalytic activity"/>
    <property type="evidence" value="ECO:0007669"/>
    <property type="project" value="UniProtKB-ARBA"/>
</dbReference>
<evidence type="ECO:0000256" key="1">
    <source>
        <dbReference type="ARBA" id="ARBA00005254"/>
    </source>
</evidence>
<gene>
    <name evidence="2" type="ORF">IEI95_009100</name>
</gene>
<dbReference type="PANTHER" id="PTHR42964">
    <property type="entry name" value="ENOYL-COA HYDRATASE"/>
    <property type="match status" value="1"/>
</dbReference>
<sequence length="266" mass="28037">MIYKTLDLELNGAVATVWMNRPDRHNAFDEMLIQEMTLAIETLSENDSVRVLVLAGRGASFSAGADLAWMKRQGAASVADNAADAAAMGRMFMALRNCPKPLIARIQGAAIGGGMGLVAACDIAIAAPDAVFATSEVRLALIPAVISPLVAAAIGERQCRRYFLTGERMGVGQAHALGLVHEIAEKDGLDAAVARIVADVLKGAPGAVTEGKALITQISGRRFDDALVSETAELIAVRRGSDEAREGLSAFLEKRKPGWIADRSQG</sequence>
<dbReference type="Proteomes" id="UP000655037">
    <property type="component" value="Unassembled WGS sequence"/>
</dbReference>
<dbReference type="GO" id="GO:0008300">
    <property type="term" value="P:isoprenoid catabolic process"/>
    <property type="evidence" value="ECO:0007669"/>
    <property type="project" value="TreeGrafter"/>
</dbReference>
<evidence type="ECO:0000313" key="2">
    <source>
        <dbReference type="EMBL" id="MBF2714380.1"/>
    </source>
</evidence>
<comment type="similarity">
    <text evidence="1">Belongs to the enoyl-CoA hydratase/isomerase family.</text>
</comment>
<geneLocation type="plasmid" evidence="2">
    <name>unnamed3</name>
</geneLocation>
<dbReference type="Pfam" id="PF00378">
    <property type="entry name" value="ECH_1"/>
    <property type="match status" value="1"/>
</dbReference>
<dbReference type="RefSeq" id="WP_194416323.1">
    <property type="nucleotide sequence ID" value="NZ_JACXXJ020000004.1"/>
</dbReference>
<dbReference type="Gene3D" id="1.10.12.10">
    <property type="entry name" value="Lyase 2-enoyl-coa Hydratase, Chain A, domain 2"/>
    <property type="match status" value="1"/>
</dbReference>
<evidence type="ECO:0000313" key="3">
    <source>
        <dbReference type="Proteomes" id="UP000655037"/>
    </source>
</evidence>
<dbReference type="CDD" id="cd06558">
    <property type="entry name" value="crotonase-like"/>
    <property type="match status" value="1"/>
</dbReference>
<accession>A0AAE2UU47</accession>
<dbReference type="InterPro" id="IPR014748">
    <property type="entry name" value="Enoyl-CoA_hydra_C"/>
</dbReference>
<protein>
    <submittedName>
        <fullName evidence="2">Enoyl-CoA hydratase/isomerase family protein</fullName>
    </submittedName>
</protein>
<organism evidence="2 3">
    <name type="scientific">Agrobacterium vitis</name>
    <name type="common">Rhizobium vitis</name>
    <dbReference type="NCBI Taxonomy" id="373"/>
    <lineage>
        <taxon>Bacteria</taxon>
        <taxon>Pseudomonadati</taxon>
        <taxon>Pseudomonadota</taxon>
        <taxon>Alphaproteobacteria</taxon>
        <taxon>Hyphomicrobiales</taxon>
        <taxon>Rhizobiaceae</taxon>
        <taxon>Rhizobium/Agrobacterium group</taxon>
        <taxon>Agrobacterium</taxon>
    </lineage>
</organism>
<dbReference type="Gene3D" id="3.90.226.10">
    <property type="entry name" value="2-enoyl-CoA Hydratase, Chain A, domain 1"/>
    <property type="match status" value="1"/>
</dbReference>
<dbReference type="InterPro" id="IPR051683">
    <property type="entry name" value="Enoyl-CoA_Hydratase/Isomerase"/>
</dbReference>
<keyword evidence="2" id="KW-0614">Plasmid</keyword>
<name>A0AAE2UU47_AGRVI</name>
<comment type="caution">
    <text evidence="2">The sequence shown here is derived from an EMBL/GenBank/DDBJ whole genome shotgun (WGS) entry which is preliminary data.</text>
</comment>